<dbReference type="EMBL" id="PKPP01002155">
    <property type="protein sequence ID" value="PWA77234.1"/>
    <property type="molecule type" value="Genomic_DNA"/>
</dbReference>
<feature type="signal peptide" evidence="2">
    <location>
        <begin position="1"/>
        <end position="26"/>
    </location>
</feature>
<reference evidence="3 4" key="1">
    <citation type="journal article" date="2018" name="Mol. Plant">
        <title>The genome of Artemisia annua provides insight into the evolution of Asteraceae family and artemisinin biosynthesis.</title>
        <authorList>
            <person name="Shen Q."/>
            <person name="Zhang L."/>
            <person name="Liao Z."/>
            <person name="Wang S."/>
            <person name="Yan T."/>
            <person name="Shi P."/>
            <person name="Liu M."/>
            <person name="Fu X."/>
            <person name="Pan Q."/>
            <person name="Wang Y."/>
            <person name="Lv Z."/>
            <person name="Lu X."/>
            <person name="Zhang F."/>
            <person name="Jiang W."/>
            <person name="Ma Y."/>
            <person name="Chen M."/>
            <person name="Hao X."/>
            <person name="Li L."/>
            <person name="Tang Y."/>
            <person name="Lv G."/>
            <person name="Zhou Y."/>
            <person name="Sun X."/>
            <person name="Brodelius P.E."/>
            <person name="Rose J.K.C."/>
            <person name="Tang K."/>
        </authorList>
    </citation>
    <scope>NUCLEOTIDE SEQUENCE [LARGE SCALE GENOMIC DNA]</scope>
    <source>
        <strain evidence="4">cv. Huhao1</strain>
        <tissue evidence="3">Leaf</tissue>
    </source>
</reference>
<keyword evidence="4" id="KW-1185">Reference proteome</keyword>
<evidence type="ECO:0000313" key="4">
    <source>
        <dbReference type="Proteomes" id="UP000245207"/>
    </source>
</evidence>
<evidence type="ECO:0000256" key="2">
    <source>
        <dbReference type="SAM" id="SignalP"/>
    </source>
</evidence>
<name>A0A2U1NUS5_ARTAN</name>
<gene>
    <name evidence="3" type="ORF">CTI12_AA201750</name>
</gene>
<dbReference type="AlphaFoldDB" id="A0A2U1NUS5"/>
<comment type="caution">
    <text evidence="3">The sequence shown here is derived from an EMBL/GenBank/DDBJ whole genome shotgun (WGS) entry which is preliminary data.</text>
</comment>
<feature type="region of interest" description="Disordered" evidence="1">
    <location>
        <begin position="36"/>
        <end position="156"/>
    </location>
</feature>
<evidence type="ECO:0000256" key="1">
    <source>
        <dbReference type="SAM" id="MobiDB-lite"/>
    </source>
</evidence>
<protein>
    <submittedName>
        <fullName evidence="3">Uncharacterized protein</fullName>
    </submittedName>
</protein>
<feature type="chain" id="PRO_5015762041" evidence="2">
    <location>
        <begin position="27"/>
        <end position="218"/>
    </location>
</feature>
<proteinExistence type="predicted"/>
<dbReference type="Proteomes" id="UP000245207">
    <property type="component" value="Unassembled WGS sequence"/>
</dbReference>
<accession>A0A2U1NUS5</accession>
<evidence type="ECO:0000313" key="3">
    <source>
        <dbReference type="EMBL" id="PWA77234.1"/>
    </source>
</evidence>
<sequence length="218" mass="23305">MASKVTIIVLHLYLISFFFFISPTLATIGEPPSNYRGLEGKSSPHSPKNMGPSRPYGPRPPNTYTNTPPVNNIGTPSLPSGPPNTYTNTPPVSDMDSTSDYRGVQGNQSPRSSKNMGTPSPSGSPNTYTNAPAPDNDVGSPSFPFGQPNTYTNTPPINNVRSGCSILINNKCYDSNDTPPSSCNAQINGDCNQRNQKSCTKEVHCIDDDCTVLNSCSP</sequence>
<feature type="compositionally biased region" description="Polar residues" evidence="1">
    <location>
        <begin position="70"/>
        <end position="130"/>
    </location>
</feature>
<keyword evidence="2" id="KW-0732">Signal</keyword>
<organism evidence="3 4">
    <name type="scientific">Artemisia annua</name>
    <name type="common">Sweet wormwood</name>
    <dbReference type="NCBI Taxonomy" id="35608"/>
    <lineage>
        <taxon>Eukaryota</taxon>
        <taxon>Viridiplantae</taxon>
        <taxon>Streptophyta</taxon>
        <taxon>Embryophyta</taxon>
        <taxon>Tracheophyta</taxon>
        <taxon>Spermatophyta</taxon>
        <taxon>Magnoliopsida</taxon>
        <taxon>eudicotyledons</taxon>
        <taxon>Gunneridae</taxon>
        <taxon>Pentapetalae</taxon>
        <taxon>asterids</taxon>
        <taxon>campanulids</taxon>
        <taxon>Asterales</taxon>
        <taxon>Asteraceae</taxon>
        <taxon>Asteroideae</taxon>
        <taxon>Anthemideae</taxon>
        <taxon>Artemisiinae</taxon>
        <taxon>Artemisia</taxon>
    </lineage>
</organism>